<evidence type="ECO:0008006" key="4">
    <source>
        <dbReference type="Google" id="ProtNLM"/>
    </source>
</evidence>
<evidence type="ECO:0000313" key="2">
    <source>
        <dbReference type="EMBL" id="MEN2791549.1"/>
    </source>
</evidence>
<keyword evidence="3" id="KW-1185">Reference proteome</keyword>
<feature type="region of interest" description="Disordered" evidence="1">
    <location>
        <begin position="142"/>
        <end position="184"/>
    </location>
</feature>
<organism evidence="2 3">
    <name type="scientific">Sphingomonas oligophenolica</name>
    <dbReference type="NCBI Taxonomy" id="301154"/>
    <lineage>
        <taxon>Bacteria</taxon>
        <taxon>Pseudomonadati</taxon>
        <taxon>Pseudomonadota</taxon>
        <taxon>Alphaproteobacteria</taxon>
        <taxon>Sphingomonadales</taxon>
        <taxon>Sphingomonadaceae</taxon>
        <taxon>Sphingomonas</taxon>
    </lineage>
</organism>
<proteinExistence type="predicted"/>
<dbReference type="RefSeq" id="WP_343892544.1">
    <property type="nucleotide sequence ID" value="NZ_BAAAEH010000060.1"/>
</dbReference>
<protein>
    <recommendedName>
        <fullName evidence="4">Peptidase C80 domain-containing protein</fullName>
    </recommendedName>
</protein>
<evidence type="ECO:0000256" key="1">
    <source>
        <dbReference type="SAM" id="MobiDB-lite"/>
    </source>
</evidence>
<name>A0ABU9Y6Z1_9SPHN</name>
<reference evidence="2 3" key="1">
    <citation type="submission" date="2024-05" db="EMBL/GenBank/DDBJ databases">
        <authorList>
            <person name="Liu Q."/>
            <person name="Xin Y.-H."/>
        </authorList>
    </citation>
    <scope>NUCLEOTIDE SEQUENCE [LARGE SCALE GENOMIC DNA]</scope>
    <source>
        <strain evidence="2 3">CGMCC 1.10181</strain>
    </source>
</reference>
<dbReference type="Proteomes" id="UP001419910">
    <property type="component" value="Unassembled WGS sequence"/>
</dbReference>
<comment type="caution">
    <text evidence="2">The sequence shown here is derived from an EMBL/GenBank/DDBJ whole genome shotgun (WGS) entry which is preliminary data.</text>
</comment>
<accession>A0ABU9Y6Z1</accession>
<gene>
    <name evidence="2" type="ORF">ABC974_18080</name>
</gene>
<evidence type="ECO:0000313" key="3">
    <source>
        <dbReference type="Proteomes" id="UP001419910"/>
    </source>
</evidence>
<dbReference type="EMBL" id="JBDIME010000018">
    <property type="protein sequence ID" value="MEN2791549.1"/>
    <property type="molecule type" value="Genomic_DNA"/>
</dbReference>
<sequence>MAASDPEGFAKQDLRLYRDQMPPAEYDALDRAQKAWGAYPPGAHGVTQQRALEKVRASGLDAGAGGAIASQYEDATGSSRSTQPPPTDEEVDRLANIGTIPAALRGADATKATVRAMLLRGWTSDQIQNQLYDSYVTSHLRHGLESPGESIGPEADTGEPDHAASGEQVETIGNSPGMSTAAHLMPVNYGTGKRRATKPKPSALSDEIPEWLQKQRRSILRSPIYVSSSDQDVYYAVRRMGNPDGWTIIYTHGAVNRDGKVYDQSRGIPHKEMPAIKIFEQLRNLPGYDPRAKILLTACYAANDTTARDLSAITHGVVYAAKGYVSEPSVRKNIYRLTVNNQYGQITGYAKFVNGVEVPSELLSVNYDTKTHSWNSVILKKPAPVGDRSPSPGKEPWLWRMFH</sequence>
<feature type="region of interest" description="Disordered" evidence="1">
    <location>
        <begin position="70"/>
        <end position="90"/>
    </location>
</feature>